<dbReference type="NCBIfam" id="NF001981">
    <property type="entry name" value="PRK00773.1-1"/>
    <property type="match status" value="1"/>
</dbReference>
<dbReference type="OrthoDB" id="191241at2157"/>
<comment type="similarity">
    <text evidence="3">Belongs to the eukaryotic ribosomal protein eL20 family.</text>
</comment>
<name>A0A1H6HW04_9EURY</name>
<sequence length="63" mass="7063">MSHFTVSGRFQTRYGHQEFTKTVEAPNENVARDRIYSQVGSQHGVKRPKIDLESVAEAEEAAA</sequence>
<dbReference type="GO" id="GO:0003735">
    <property type="term" value="F:structural constituent of ribosome"/>
    <property type="evidence" value="ECO:0007669"/>
    <property type="project" value="InterPro"/>
</dbReference>
<dbReference type="Proteomes" id="UP000199215">
    <property type="component" value="Unassembled WGS sequence"/>
</dbReference>
<dbReference type="SUPFAM" id="SSF160374">
    <property type="entry name" value="RplX-like"/>
    <property type="match status" value="1"/>
</dbReference>
<dbReference type="GO" id="GO:1990904">
    <property type="term" value="C:ribonucleoprotein complex"/>
    <property type="evidence" value="ECO:0007669"/>
    <property type="project" value="UniProtKB-KW"/>
</dbReference>
<dbReference type="InterPro" id="IPR028877">
    <property type="entry name" value="Ribosomal_eL20"/>
</dbReference>
<proteinExistence type="inferred from homology"/>
<dbReference type="Pfam" id="PF01775">
    <property type="entry name" value="Ribosomal_L18A"/>
    <property type="match status" value="1"/>
</dbReference>
<dbReference type="RefSeq" id="WP_092813424.1">
    <property type="nucleotide sequence ID" value="NZ_FNWU01000001.1"/>
</dbReference>
<dbReference type="EMBL" id="FNWU01000001">
    <property type="protein sequence ID" value="SEH38314.1"/>
    <property type="molecule type" value="Genomic_DNA"/>
</dbReference>
<dbReference type="GO" id="GO:0070180">
    <property type="term" value="F:large ribosomal subunit rRNA binding"/>
    <property type="evidence" value="ECO:0007669"/>
    <property type="project" value="UniProtKB-UniRule"/>
</dbReference>
<evidence type="ECO:0000313" key="5">
    <source>
        <dbReference type="EMBL" id="SEH38314.1"/>
    </source>
</evidence>
<organism evidence="5 6">
    <name type="scientific">Halopenitus malekzadehii</name>
    <dbReference type="NCBI Taxonomy" id="1267564"/>
    <lineage>
        <taxon>Archaea</taxon>
        <taxon>Methanobacteriati</taxon>
        <taxon>Methanobacteriota</taxon>
        <taxon>Stenosarchaea group</taxon>
        <taxon>Halobacteria</taxon>
        <taxon>Halobacteriales</taxon>
        <taxon>Haloferacaceae</taxon>
        <taxon>Halopenitus</taxon>
    </lineage>
</organism>
<gene>
    <name evidence="3" type="primary">rpl18a</name>
    <name evidence="3" type="synonym">rpl20e</name>
    <name evidence="3" type="synonym">rplX</name>
    <name evidence="5" type="ORF">SAMN05192561_101349</name>
</gene>
<evidence type="ECO:0000313" key="6">
    <source>
        <dbReference type="Proteomes" id="UP000199215"/>
    </source>
</evidence>
<dbReference type="GO" id="GO:0006412">
    <property type="term" value="P:translation"/>
    <property type="evidence" value="ECO:0007669"/>
    <property type="project" value="UniProtKB-UniRule"/>
</dbReference>
<evidence type="ECO:0000259" key="4">
    <source>
        <dbReference type="Pfam" id="PF01775"/>
    </source>
</evidence>
<dbReference type="Gene3D" id="3.10.20.10">
    <property type="match status" value="1"/>
</dbReference>
<evidence type="ECO:0000256" key="2">
    <source>
        <dbReference type="ARBA" id="ARBA00023274"/>
    </source>
</evidence>
<comment type="subunit">
    <text evidence="3">Part of the 50S ribosomal subunit. Binds 23S rRNA.</text>
</comment>
<keyword evidence="6" id="KW-1185">Reference proteome</keyword>
<dbReference type="AlphaFoldDB" id="A0A1H6HW04"/>
<feature type="domain" description="Large ribosomal subunit protein eL20" evidence="4">
    <location>
        <begin position="1"/>
        <end position="56"/>
    </location>
</feature>
<dbReference type="HAMAP" id="MF_00273">
    <property type="entry name" value="Ribosomal_eL20"/>
    <property type="match status" value="1"/>
</dbReference>
<evidence type="ECO:0000256" key="3">
    <source>
        <dbReference type="HAMAP-Rule" id="MF_00273"/>
    </source>
</evidence>
<keyword evidence="3" id="KW-0699">rRNA-binding</keyword>
<reference evidence="5 6" key="1">
    <citation type="submission" date="2016-10" db="EMBL/GenBank/DDBJ databases">
        <authorList>
            <person name="de Groot N.N."/>
        </authorList>
    </citation>
    <scope>NUCLEOTIDE SEQUENCE [LARGE SCALE GENOMIC DNA]</scope>
    <source>
        <strain evidence="5 6">IBRC-M10418</strain>
    </source>
</reference>
<dbReference type="GO" id="GO:0005840">
    <property type="term" value="C:ribosome"/>
    <property type="evidence" value="ECO:0007669"/>
    <property type="project" value="UniProtKB-KW"/>
</dbReference>
<accession>A0A1H6HW04</accession>
<dbReference type="InterPro" id="IPR023573">
    <property type="entry name" value="Ribosomal_eL20_dom"/>
</dbReference>
<keyword evidence="1 3" id="KW-0689">Ribosomal protein</keyword>
<keyword evidence="2 3" id="KW-0687">Ribonucleoprotein</keyword>
<evidence type="ECO:0000256" key="1">
    <source>
        <dbReference type="ARBA" id="ARBA00022980"/>
    </source>
</evidence>
<dbReference type="STRING" id="1267564.SAMN05192561_101349"/>
<keyword evidence="3" id="KW-0694">RNA-binding</keyword>
<protein>
    <recommendedName>
        <fullName evidence="3">Large ribosomal subunit protein eL20</fullName>
    </recommendedName>
</protein>